<keyword evidence="2" id="KW-0689">Ribosomal protein</keyword>
<evidence type="ECO:0000313" key="7">
    <source>
        <dbReference type="Proteomes" id="UP000756346"/>
    </source>
</evidence>
<dbReference type="InterPro" id="IPR037147">
    <property type="entry name" value="Ribosomal_bL28_sf"/>
</dbReference>
<dbReference type="Proteomes" id="UP000756346">
    <property type="component" value="Unassembled WGS sequence"/>
</dbReference>
<dbReference type="AlphaFoldDB" id="A0A9P8XWQ3"/>
<evidence type="ECO:0000256" key="4">
    <source>
        <dbReference type="ARBA" id="ARBA00035269"/>
    </source>
</evidence>
<evidence type="ECO:0000256" key="3">
    <source>
        <dbReference type="ARBA" id="ARBA00023274"/>
    </source>
</evidence>
<dbReference type="EMBL" id="JAGTJQ010000010">
    <property type="protein sequence ID" value="KAH7021337.1"/>
    <property type="molecule type" value="Genomic_DNA"/>
</dbReference>
<feature type="non-terminal residue" evidence="6">
    <location>
        <position position="1"/>
    </location>
</feature>
<dbReference type="RefSeq" id="XP_046007538.1">
    <property type="nucleotide sequence ID" value="XM_046148920.1"/>
</dbReference>
<evidence type="ECO:0000256" key="2">
    <source>
        <dbReference type="ARBA" id="ARBA00022980"/>
    </source>
</evidence>
<evidence type="ECO:0000256" key="1">
    <source>
        <dbReference type="ARBA" id="ARBA00008760"/>
    </source>
</evidence>
<keyword evidence="7" id="KW-1185">Reference proteome</keyword>
<dbReference type="FunFam" id="2.30.170.40:FF:000003">
    <property type="entry name" value="54S ribosomal protein L24"/>
    <property type="match status" value="1"/>
</dbReference>
<keyword evidence="3" id="KW-0687">Ribonucleoprotein</keyword>
<reference evidence="6" key="1">
    <citation type="journal article" date="2021" name="Nat. Commun.">
        <title>Genetic determinants of endophytism in the Arabidopsis root mycobiome.</title>
        <authorList>
            <person name="Mesny F."/>
            <person name="Miyauchi S."/>
            <person name="Thiergart T."/>
            <person name="Pickel B."/>
            <person name="Atanasova L."/>
            <person name="Karlsson M."/>
            <person name="Huettel B."/>
            <person name="Barry K.W."/>
            <person name="Haridas S."/>
            <person name="Chen C."/>
            <person name="Bauer D."/>
            <person name="Andreopoulos W."/>
            <person name="Pangilinan J."/>
            <person name="LaButti K."/>
            <person name="Riley R."/>
            <person name="Lipzen A."/>
            <person name="Clum A."/>
            <person name="Drula E."/>
            <person name="Henrissat B."/>
            <person name="Kohler A."/>
            <person name="Grigoriev I.V."/>
            <person name="Martin F.M."/>
            <person name="Hacquard S."/>
        </authorList>
    </citation>
    <scope>NUCLEOTIDE SEQUENCE</scope>
    <source>
        <strain evidence="6">MPI-CAGE-CH-0230</strain>
    </source>
</reference>
<comment type="similarity">
    <text evidence="1">Belongs to the bacterial ribosomal protein bL28 family.</text>
</comment>
<dbReference type="PANTHER" id="PTHR13528:SF2">
    <property type="entry name" value="LARGE RIBOSOMAL SUBUNIT PROTEIN BL28M"/>
    <property type="match status" value="1"/>
</dbReference>
<feature type="non-terminal residue" evidence="6">
    <location>
        <position position="95"/>
    </location>
</feature>
<comment type="caution">
    <text evidence="6">The sequence shown here is derived from an EMBL/GenBank/DDBJ whole genome shotgun (WGS) entry which is preliminary data.</text>
</comment>
<dbReference type="GO" id="GO:0005762">
    <property type="term" value="C:mitochondrial large ribosomal subunit"/>
    <property type="evidence" value="ECO:0007669"/>
    <property type="project" value="TreeGrafter"/>
</dbReference>
<dbReference type="InterPro" id="IPR026569">
    <property type="entry name" value="Ribosomal_bL28"/>
</dbReference>
<organism evidence="6 7">
    <name type="scientific">Microdochium trichocladiopsis</name>
    <dbReference type="NCBI Taxonomy" id="1682393"/>
    <lineage>
        <taxon>Eukaryota</taxon>
        <taxon>Fungi</taxon>
        <taxon>Dikarya</taxon>
        <taxon>Ascomycota</taxon>
        <taxon>Pezizomycotina</taxon>
        <taxon>Sordariomycetes</taxon>
        <taxon>Xylariomycetidae</taxon>
        <taxon>Xylariales</taxon>
        <taxon>Microdochiaceae</taxon>
        <taxon>Microdochium</taxon>
    </lineage>
</organism>
<dbReference type="InterPro" id="IPR034704">
    <property type="entry name" value="Ribosomal_bL28/bL31-like_sf"/>
</dbReference>
<protein>
    <recommendedName>
        <fullName evidence="4">Large ribosomal subunit protein bL28m</fullName>
    </recommendedName>
</protein>
<dbReference type="OrthoDB" id="361870at2759"/>
<sequence length="95" mass="11020">YKQANEGLYGGAKVRFGNVISEKWNRKSRTKWHPNRHTKRLWSVGLQSFIRVRLTTRTLRTIDKLGGIDEYLLGPKAARVKELGPAGWALRWKVM</sequence>
<dbReference type="SUPFAM" id="SSF143800">
    <property type="entry name" value="L28p-like"/>
    <property type="match status" value="1"/>
</dbReference>
<evidence type="ECO:0000313" key="6">
    <source>
        <dbReference type="EMBL" id="KAH7021337.1"/>
    </source>
</evidence>
<dbReference type="Gene3D" id="2.30.170.40">
    <property type="entry name" value="Ribosomal protein L28/L24"/>
    <property type="match status" value="1"/>
</dbReference>
<dbReference type="PANTHER" id="PTHR13528">
    <property type="entry name" value="39S RIBOSOMAL PROTEIN L28, MITOCHONDRIAL"/>
    <property type="match status" value="1"/>
</dbReference>
<dbReference type="GeneID" id="70178466"/>
<accession>A0A9P8XWQ3</accession>
<proteinExistence type="inferred from homology"/>
<name>A0A9P8XWQ3_9PEZI</name>
<comment type="function">
    <text evidence="5">Component of the mitochondrial ribosome (mitoribosome), a dedicated translation machinery responsible for the synthesis of mitochondrial genome-encoded proteins, including at least some of the essential transmembrane subunits of the mitochondrial respiratory chain. The mitoribosomes are attached to the mitochondrial inner membrane and translation products are cotranslationally integrated into the membrane.</text>
</comment>
<dbReference type="GO" id="GO:0003735">
    <property type="term" value="F:structural constituent of ribosome"/>
    <property type="evidence" value="ECO:0007669"/>
    <property type="project" value="InterPro"/>
</dbReference>
<evidence type="ECO:0000256" key="5">
    <source>
        <dbReference type="ARBA" id="ARBA00037226"/>
    </source>
</evidence>
<dbReference type="Pfam" id="PF00830">
    <property type="entry name" value="Ribosomal_L28"/>
    <property type="match status" value="1"/>
</dbReference>
<gene>
    <name evidence="6" type="ORF">B0I36DRAFT_211743</name>
</gene>